<evidence type="ECO:0000313" key="6">
    <source>
        <dbReference type="Proteomes" id="UP000245992"/>
    </source>
</evidence>
<accession>A0A2T7SMY7</accession>
<dbReference type="InterPro" id="IPR018114">
    <property type="entry name" value="TRYPSIN_HIS"/>
</dbReference>
<dbReference type="SUPFAM" id="SSF50494">
    <property type="entry name" value="Trypsin-like serine proteases"/>
    <property type="match status" value="1"/>
</dbReference>
<comment type="similarity">
    <text evidence="1">Belongs to the peptidase S1 family.</text>
</comment>
<dbReference type="FunFam" id="2.40.10.10:FF:000002">
    <property type="entry name" value="Transmembrane protease serine"/>
    <property type="match status" value="1"/>
</dbReference>
<sequence length="287" mass="29172">MRRSVARVLTARALTGGLAVITAGAVLPLVAPVPAAADRVIVGGQAVRIADSPWVVALSSRDRFGGTRAGQFCGGVVVAPTKVLTAAHCVGKDVLGAAPKDVPDLRVIAGRERLRGSGGREIAVRSVQVDPAYEPRTNESDLAVLTLSRALPAEYAIRPAEPGDPAAAPGTDAAVYGWGDTSGDADYAQALRSAPVKVLPDSSCERAYPGGSGDRYEASTMLCAGDPRGGHDACQGDSGGPLVAKGRLIGLVSWGSGCGRADSPGVYTRITMGARPVADAVGARAPR</sequence>
<keyword evidence="6" id="KW-1185">Reference proteome</keyword>
<dbReference type="PROSITE" id="PS00134">
    <property type="entry name" value="TRYPSIN_HIS"/>
    <property type="match status" value="1"/>
</dbReference>
<dbReference type="InterPro" id="IPR050430">
    <property type="entry name" value="Peptidase_S1"/>
</dbReference>
<dbReference type="GO" id="GO:0004252">
    <property type="term" value="F:serine-type endopeptidase activity"/>
    <property type="evidence" value="ECO:0007669"/>
    <property type="project" value="InterPro"/>
</dbReference>
<dbReference type="PRINTS" id="PR00722">
    <property type="entry name" value="CHYMOTRYPSIN"/>
</dbReference>
<organism evidence="5 6">
    <name type="scientific">Streptomyces scopuliridis RB72</name>
    <dbReference type="NCBI Taxonomy" id="1440053"/>
    <lineage>
        <taxon>Bacteria</taxon>
        <taxon>Bacillati</taxon>
        <taxon>Actinomycetota</taxon>
        <taxon>Actinomycetes</taxon>
        <taxon>Kitasatosporales</taxon>
        <taxon>Streptomycetaceae</taxon>
        <taxon>Streptomyces</taxon>
    </lineage>
</organism>
<dbReference type="SMART" id="SM00020">
    <property type="entry name" value="Tryp_SPc"/>
    <property type="match status" value="1"/>
</dbReference>
<comment type="caution">
    <text evidence="5">The sequence shown here is derived from an EMBL/GenBank/DDBJ whole genome shotgun (WGS) entry which is preliminary data.</text>
</comment>
<dbReference type="OrthoDB" id="1496095at2"/>
<evidence type="ECO:0000313" key="5">
    <source>
        <dbReference type="EMBL" id="PVE04277.1"/>
    </source>
</evidence>
<dbReference type="Gene3D" id="2.40.10.10">
    <property type="entry name" value="Trypsin-like serine proteases"/>
    <property type="match status" value="1"/>
</dbReference>
<evidence type="ECO:0000256" key="1">
    <source>
        <dbReference type="ARBA" id="ARBA00007664"/>
    </source>
</evidence>
<dbReference type="Proteomes" id="UP000245992">
    <property type="component" value="Unassembled WGS sequence"/>
</dbReference>
<keyword evidence="2" id="KW-1015">Disulfide bond</keyword>
<dbReference type="GO" id="GO:0006508">
    <property type="term" value="P:proteolysis"/>
    <property type="evidence" value="ECO:0007669"/>
    <property type="project" value="UniProtKB-KW"/>
</dbReference>
<proteinExistence type="inferred from homology"/>
<keyword evidence="3" id="KW-0720">Serine protease</keyword>
<protein>
    <submittedName>
        <fullName evidence="5">Serine protease</fullName>
    </submittedName>
</protein>
<feature type="domain" description="Peptidase S1" evidence="4">
    <location>
        <begin position="41"/>
        <end position="286"/>
    </location>
</feature>
<dbReference type="FunFam" id="2.40.10.10:FF:000068">
    <property type="entry name" value="transmembrane protease serine 2"/>
    <property type="match status" value="1"/>
</dbReference>
<dbReference type="InterPro" id="IPR001254">
    <property type="entry name" value="Trypsin_dom"/>
</dbReference>
<dbReference type="InterPro" id="IPR009003">
    <property type="entry name" value="Peptidase_S1_PA"/>
</dbReference>
<evidence type="ECO:0000256" key="3">
    <source>
        <dbReference type="RuleBase" id="RU363034"/>
    </source>
</evidence>
<evidence type="ECO:0000259" key="4">
    <source>
        <dbReference type="PROSITE" id="PS50240"/>
    </source>
</evidence>
<dbReference type="Pfam" id="PF00089">
    <property type="entry name" value="Trypsin"/>
    <property type="match status" value="1"/>
</dbReference>
<dbReference type="InterPro" id="IPR001314">
    <property type="entry name" value="Peptidase_S1A"/>
</dbReference>
<dbReference type="EMBL" id="AZSP01000392">
    <property type="protein sequence ID" value="PVE04277.1"/>
    <property type="molecule type" value="Genomic_DNA"/>
</dbReference>
<dbReference type="InterPro" id="IPR033116">
    <property type="entry name" value="TRYPSIN_SER"/>
</dbReference>
<keyword evidence="3 5" id="KW-0645">Protease</keyword>
<dbReference type="AlphaFoldDB" id="A0A2T7SMY7"/>
<dbReference type="PROSITE" id="PS50240">
    <property type="entry name" value="TRYPSIN_DOM"/>
    <property type="match status" value="1"/>
</dbReference>
<reference evidence="5 6" key="1">
    <citation type="submission" date="2013-12" db="EMBL/GenBank/DDBJ databases">
        <title>Annotated genome of Streptomyces scopuliridis.</title>
        <authorList>
            <person name="Olson J.B."/>
        </authorList>
    </citation>
    <scope>NUCLEOTIDE SEQUENCE [LARGE SCALE GENOMIC DNA]</scope>
    <source>
        <strain evidence="5 6">RB72</strain>
    </source>
</reference>
<dbReference type="PANTHER" id="PTHR24276:SF98">
    <property type="entry name" value="FI18310P1-RELATED"/>
    <property type="match status" value="1"/>
</dbReference>
<keyword evidence="3" id="KW-0378">Hydrolase</keyword>
<dbReference type="PROSITE" id="PS00135">
    <property type="entry name" value="TRYPSIN_SER"/>
    <property type="match status" value="1"/>
</dbReference>
<dbReference type="STRING" id="1440053.GCA_000718095_00964"/>
<name>A0A2T7SMY7_9ACTN</name>
<dbReference type="CDD" id="cd00190">
    <property type="entry name" value="Tryp_SPc"/>
    <property type="match status" value="1"/>
</dbReference>
<evidence type="ECO:0000256" key="2">
    <source>
        <dbReference type="ARBA" id="ARBA00023157"/>
    </source>
</evidence>
<dbReference type="PANTHER" id="PTHR24276">
    <property type="entry name" value="POLYSERASE-RELATED"/>
    <property type="match status" value="1"/>
</dbReference>
<gene>
    <name evidence="5" type="ORF">Y717_13000</name>
</gene>
<dbReference type="InterPro" id="IPR043504">
    <property type="entry name" value="Peptidase_S1_PA_chymotrypsin"/>
</dbReference>
<dbReference type="RefSeq" id="WP_051745511.1">
    <property type="nucleotide sequence ID" value="NZ_AZSP01000392.1"/>
</dbReference>